<dbReference type="Proteomes" id="UP000028252">
    <property type="component" value="Unassembled WGS sequence"/>
</dbReference>
<dbReference type="InterPro" id="IPR047187">
    <property type="entry name" value="SF1_C_Upf1"/>
</dbReference>
<proteinExistence type="predicted"/>
<sequence length="1590" mass="179159">MAYYLDYIAWEQRVYHHDALSDVYVLGLILASLAGQLDLTEPDDLATFVRIRTDIRQLNDRIHPVVAQAIAQMTSLVREERPQDLATLTQALYHYRDQDIDDSVRGISQEEEGDKRAIQRSLRNKLFEISRRNRLLYFRESGGSVNLTHGSVPHVLDYRSIRSEQLMTANQYLYKELSKGKSVSLSRWLRFEDYPYLAGSLDKIRLQANRDEKEYGFSQLRLVLAFFRWHNLKEAPEERINTPLLLAPAKLLKKKGVKDHYLFSAELENVEVNPVLRHQLQQLYGISLPESINAEEPDAIRSLYESLSHQIDSSTSGVGLAFIDQPRIKLIATKAKRKLDDFRRKVRITGRGVRDYKGLAYSYARDKFEPLGVQIFERNVRVSVAPCRELVEDPDRAAVFNAMTSDETTVERDLFVMDEGSAGSKNQWEFDLCSLTLANFNYRKMTLVRDYSELLNSDDLTDAGVNFSTLFSDQAKETLSPLAPMPLKEQFHVLPADPSQTDSVLRGRSGQSYVIQGPPGTGKSQTITNLIVDYLARNKSVLFVCEKRVALDVVFHRLKQIGLDSLCALIHDSQADKKAFINDLEEIYQRWLKDVPETQEGGRNTVLAELEQLLDELEQFSDSMQANIEGTDTSLRQLIQLWVASGCVEVSLDPADRALLPTWETFRRNASLLGELSDRLAGVMKTDVLAATPLWCLSGSITRAADPQTALNEFSDRMLLERPRVLAAADRLSSFLQREALNWQGLLEADERLKGLLPLMLDEQIGLLDGQSLSALKLKKQLSELDSLAEDAKQKSALAAGWDLTVDIDAIKLALNAARDCEGRWWSFLSGRWRRAKKLVREKGAAVEKGYTQSLSNAYQAILAGQALADKKREIETRFALEDADIAAPLLSAAWQDPKEQSDIARSVYRACLAHADDPAGLVKLTQDSALRDVDVELSNWLTAFQYKQPVEVMEAVEALRDKGELAFEIGDLLQRLDAAGMHVSHAIRLIPLSVKLIESVVIADTISLTLRRNRALNHFEGERLDKVFNELDQVLKRLRDENSASVRRAAQLHFQSNIQRASGSMAGTSEEEKNWRRSFNRGRKLLEREFEKTRAFKSVRELLSSDSGTLLRNLKPIWMMSPLSISDVLPLNEELFDVVIFDEASQIPLEDAVPALYRARQMIVVGDEMQLPPSAFFASQGGENEDQDSKLHLYNINADSFLTRAVGALPSTILSWHYRSRHESLIGFCNQAFYTGQLKTVPSTRALIEQAPVNSGSSEAPDVNGGRPNIQLQDHLYSRPISYHKLEDSPYSKQRNKGEAEYIAHLVRELLLDDSDDNTLGIVAFSQAQQNEIEQALDRLAAQDKAFAARLDAEEEREQDGQFVGLFVKNLENVQGDERDIIILSICYGPGQDGRMLMNFGPINQNGGEKRLNVIFSRAKKHMVVVTSIEPNQITNTYNTGANALRQYLRYAQAVSEGDSAGIQSALLEYGYSPSAQGDDSFLMIEAIAQRLRSEGLHVVTQYGQSSVKCDLAVRRAEDRHFSLGILTDNVEHYKIKDLINRYHTQGSVLSAFGWTLCHVLAKDWYKDSDAVVKRILANLKSQETVSSE</sequence>
<comment type="caution">
    <text evidence="4">The sequence shown here is derived from an EMBL/GenBank/DDBJ whole genome shotgun (WGS) entry which is preliminary data.</text>
</comment>
<dbReference type="InterPro" id="IPR045055">
    <property type="entry name" value="DNA2/NAM7-like"/>
</dbReference>
<keyword evidence="4" id="KW-0347">Helicase</keyword>
<keyword evidence="4" id="KW-0378">Hydrolase</keyword>
<dbReference type="GO" id="GO:0004386">
    <property type="term" value="F:helicase activity"/>
    <property type="evidence" value="ECO:0007669"/>
    <property type="project" value="UniProtKB-KW"/>
</dbReference>
<keyword evidence="4" id="KW-0547">Nucleotide-binding</keyword>
<dbReference type="EMBL" id="JMQN01000038">
    <property type="protein sequence ID" value="KEA63368.1"/>
    <property type="molecule type" value="Genomic_DNA"/>
</dbReference>
<feature type="domain" description="DNA2/NAM7 helicase-like C-terminal" evidence="2">
    <location>
        <begin position="1208"/>
        <end position="1429"/>
    </location>
</feature>
<dbReference type="Pfam" id="PF13086">
    <property type="entry name" value="AAA_11"/>
    <property type="match status" value="2"/>
</dbReference>
<dbReference type="PATRIC" id="fig|1232683.4.peg.2358"/>
<dbReference type="PANTHER" id="PTHR10887">
    <property type="entry name" value="DNA2/NAM7 HELICASE FAMILY"/>
    <property type="match status" value="1"/>
</dbReference>
<dbReference type="Pfam" id="PF13087">
    <property type="entry name" value="AAA_12"/>
    <property type="match status" value="1"/>
</dbReference>
<dbReference type="InterPro" id="IPR027417">
    <property type="entry name" value="P-loop_NTPase"/>
</dbReference>
<dbReference type="eggNOG" id="COG1112">
    <property type="taxonomic scope" value="Bacteria"/>
</dbReference>
<protein>
    <submittedName>
        <fullName evidence="4">Superfamily I DNA and RNA helicase</fullName>
    </submittedName>
</protein>
<organism evidence="4 5">
    <name type="scientific">Marinobacterium lacunae</name>
    <dbReference type="NCBI Taxonomy" id="1232683"/>
    <lineage>
        <taxon>Bacteria</taxon>
        <taxon>Pseudomonadati</taxon>
        <taxon>Pseudomonadota</taxon>
        <taxon>Gammaproteobacteria</taxon>
        <taxon>Oceanospirillales</taxon>
        <taxon>Oceanospirillaceae</taxon>
        <taxon>Marinobacterium</taxon>
    </lineage>
</organism>
<dbReference type="InterPro" id="IPR041679">
    <property type="entry name" value="DNA2/NAM7-like_C"/>
</dbReference>
<dbReference type="InterPro" id="IPR049468">
    <property type="entry name" value="Restrct_endonuc-II-like_dom"/>
</dbReference>
<dbReference type="eggNOG" id="COG0419">
    <property type="taxonomic scope" value="Bacteria"/>
</dbReference>
<gene>
    <name evidence="4" type="ORF">ADIMK_2405</name>
</gene>
<evidence type="ECO:0000313" key="4">
    <source>
        <dbReference type="EMBL" id="KEA63368.1"/>
    </source>
</evidence>
<accession>A0A081FXW3</accession>
<dbReference type="STRING" id="1232683.ADIMK_2405"/>
<dbReference type="SUPFAM" id="SSF52540">
    <property type="entry name" value="P-loop containing nucleoside triphosphate hydrolases"/>
    <property type="match status" value="1"/>
</dbReference>
<keyword evidence="4" id="KW-0067">ATP-binding</keyword>
<name>A0A081FXW3_9GAMM</name>
<reference evidence="4 5" key="1">
    <citation type="submission" date="2014-04" db="EMBL/GenBank/DDBJ databases">
        <title>Marinobacterium kochiensis sp. nov., isolated from sediment sample collected from Kochi backwaters in Kerala, India.</title>
        <authorList>
            <person name="Singh A."/>
            <person name="Pinnaka A.K."/>
        </authorList>
    </citation>
    <scope>NUCLEOTIDE SEQUENCE [LARGE SCALE GENOMIC DNA]</scope>
    <source>
        <strain evidence="4 5">AK27</strain>
    </source>
</reference>
<feature type="domain" description="DNA2/NAM7 helicase helicase" evidence="1">
    <location>
        <begin position="498"/>
        <end position="565"/>
    </location>
</feature>
<evidence type="ECO:0000259" key="3">
    <source>
        <dbReference type="Pfam" id="PF18741"/>
    </source>
</evidence>
<dbReference type="PANTHER" id="PTHR10887:SF495">
    <property type="entry name" value="HELICASE SENATAXIN ISOFORM X1-RELATED"/>
    <property type="match status" value="1"/>
</dbReference>
<evidence type="ECO:0000313" key="5">
    <source>
        <dbReference type="Proteomes" id="UP000028252"/>
    </source>
</evidence>
<keyword evidence="5" id="KW-1185">Reference proteome</keyword>
<dbReference type="InterPro" id="IPR041677">
    <property type="entry name" value="DNA2/NAM7_AAA_11"/>
</dbReference>
<feature type="domain" description="Restriction endonuclease type II-like" evidence="3">
    <location>
        <begin position="1487"/>
        <end position="1581"/>
    </location>
</feature>
<feature type="domain" description="DNA2/NAM7 helicase helicase" evidence="1">
    <location>
        <begin position="1033"/>
        <end position="1174"/>
    </location>
</feature>
<dbReference type="Pfam" id="PF13195">
    <property type="entry name" value="DUF4011"/>
    <property type="match status" value="1"/>
</dbReference>
<dbReference type="InterPro" id="IPR025103">
    <property type="entry name" value="DUF4011"/>
</dbReference>
<dbReference type="CDD" id="cd18808">
    <property type="entry name" value="SF1_C_Upf1"/>
    <property type="match status" value="1"/>
</dbReference>
<evidence type="ECO:0000259" key="1">
    <source>
        <dbReference type="Pfam" id="PF13086"/>
    </source>
</evidence>
<dbReference type="Gene3D" id="3.40.50.300">
    <property type="entry name" value="P-loop containing nucleotide triphosphate hydrolases"/>
    <property type="match status" value="3"/>
</dbReference>
<evidence type="ECO:0000259" key="2">
    <source>
        <dbReference type="Pfam" id="PF13087"/>
    </source>
</evidence>
<dbReference type="Pfam" id="PF18741">
    <property type="entry name" value="MTES_1575"/>
    <property type="match status" value="1"/>
</dbReference>